<keyword evidence="3" id="KW-1003">Cell membrane</keyword>
<dbReference type="InterPro" id="IPR035906">
    <property type="entry name" value="MetI-like_sf"/>
</dbReference>
<dbReference type="Pfam" id="PF00528">
    <property type="entry name" value="BPD_transp_1"/>
    <property type="match status" value="1"/>
</dbReference>
<feature type="domain" description="ABC transmembrane type-1" evidence="8">
    <location>
        <begin position="75"/>
        <end position="289"/>
    </location>
</feature>
<accession>A0A7W4ZM09</accession>
<protein>
    <submittedName>
        <fullName evidence="9">Multiple sugar transport system permease protein</fullName>
    </submittedName>
</protein>
<keyword evidence="6 7" id="KW-0472">Membrane</keyword>
<dbReference type="AlphaFoldDB" id="A0A7W4ZM09"/>
<dbReference type="Gene3D" id="1.10.3720.10">
    <property type="entry name" value="MetI-like"/>
    <property type="match status" value="1"/>
</dbReference>
<dbReference type="Proteomes" id="UP000572907">
    <property type="component" value="Unassembled WGS sequence"/>
</dbReference>
<keyword evidence="9" id="KW-0762">Sugar transport</keyword>
<name>A0A7W4ZM09_9ACTN</name>
<feature type="transmembrane region" description="Helical" evidence="7">
    <location>
        <begin position="152"/>
        <end position="172"/>
    </location>
</feature>
<evidence type="ECO:0000259" key="8">
    <source>
        <dbReference type="PROSITE" id="PS50928"/>
    </source>
</evidence>
<evidence type="ECO:0000256" key="7">
    <source>
        <dbReference type="RuleBase" id="RU363032"/>
    </source>
</evidence>
<reference evidence="9 10" key="1">
    <citation type="submission" date="2020-08" db="EMBL/GenBank/DDBJ databases">
        <title>Genomic Encyclopedia of Type Strains, Phase III (KMG-III): the genomes of soil and plant-associated and newly described type strains.</title>
        <authorList>
            <person name="Whitman W."/>
        </authorList>
    </citation>
    <scope>NUCLEOTIDE SEQUENCE [LARGE SCALE GENOMIC DNA]</scope>
    <source>
        <strain evidence="9 10">CECT 3237</strain>
    </source>
</reference>
<keyword evidence="4 7" id="KW-0812">Transmembrane</keyword>
<dbReference type="SUPFAM" id="SSF161098">
    <property type="entry name" value="MetI-like"/>
    <property type="match status" value="1"/>
</dbReference>
<keyword evidence="10" id="KW-1185">Reference proteome</keyword>
<dbReference type="PANTHER" id="PTHR43005">
    <property type="entry name" value="BLR7065 PROTEIN"/>
    <property type="match status" value="1"/>
</dbReference>
<dbReference type="GO" id="GO:0055085">
    <property type="term" value="P:transmembrane transport"/>
    <property type="evidence" value="ECO:0007669"/>
    <property type="project" value="InterPro"/>
</dbReference>
<feature type="transmembrane region" description="Helical" evidence="7">
    <location>
        <begin position="269"/>
        <end position="288"/>
    </location>
</feature>
<dbReference type="PANTHER" id="PTHR43005:SF1">
    <property type="entry name" value="SPERMIDINE_PUTRESCINE TRANSPORT SYSTEM PERMEASE PROTEIN"/>
    <property type="match status" value="1"/>
</dbReference>
<organism evidence="9 10">
    <name type="scientific">Streptomyces violarus</name>
    <dbReference type="NCBI Taxonomy" id="67380"/>
    <lineage>
        <taxon>Bacteria</taxon>
        <taxon>Bacillati</taxon>
        <taxon>Actinomycetota</taxon>
        <taxon>Actinomycetes</taxon>
        <taxon>Kitasatosporales</taxon>
        <taxon>Streptomycetaceae</taxon>
        <taxon>Streptomyces</taxon>
    </lineage>
</organism>
<dbReference type="CDD" id="cd06261">
    <property type="entry name" value="TM_PBP2"/>
    <property type="match status" value="1"/>
</dbReference>
<comment type="subcellular location">
    <subcellularLocation>
        <location evidence="1 7">Cell membrane</location>
        <topology evidence="1 7">Multi-pass membrane protein</topology>
    </subcellularLocation>
</comment>
<sequence>MTTAPTTTRMRPSRKRTMLLLAAPSVVLLLLICTYPLVYAAIQAVHNGSLINTGQYVGLQNFTLTLPTPEFRNAALFTVVFLLAGVFGSWAIGLGLALLLRMPVPGAKVFRVLLLLPWVMPIVVSATAWNWLVATRDSPLPTIARALGFGDVLFLADPTLAVITVCVVKVWLSFPFMMLMSSSALASVEDSVYEAARLDGAGPWQRFRFVTLPMTAKSTYISWVLMAIFCVNDFPTIYLLTGGGPVDATSSLIVLAYRKVFQDFQTGPGVAIAFTMTFVLAIVSALLFSRIRKADVA</sequence>
<dbReference type="PROSITE" id="PS50928">
    <property type="entry name" value="ABC_TM1"/>
    <property type="match status" value="1"/>
</dbReference>
<evidence type="ECO:0000256" key="4">
    <source>
        <dbReference type="ARBA" id="ARBA00022692"/>
    </source>
</evidence>
<evidence type="ECO:0000256" key="2">
    <source>
        <dbReference type="ARBA" id="ARBA00022448"/>
    </source>
</evidence>
<feature type="transmembrane region" description="Helical" evidence="7">
    <location>
        <begin position="220"/>
        <end position="240"/>
    </location>
</feature>
<comment type="caution">
    <text evidence="9">The sequence shown here is derived from an EMBL/GenBank/DDBJ whole genome shotgun (WGS) entry which is preliminary data.</text>
</comment>
<keyword evidence="5 7" id="KW-1133">Transmembrane helix</keyword>
<dbReference type="RefSeq" id="WP_221298374.1">
    <property type="nucleotide sequence ID" value="NZ_BMUP01000001.1"/>
</dbReference>
<dbReference type="GO" id="GO:0005886">
    <property type="term" value="C:plasma membrane"/>
    <property type="evidence" value="ECO:0007669"/>
    <property type="project" value="UniProtKB-SubCell"/>
</dbReference>
<comment type="similarity">
    <text evidence="7">Belongs to the binding-protein-dependent transport system permease family.</text>
</comment>
<evidence type="ECO:0000313" key="9">
    <source>
        <dbReference type="EMBL" id="MBB3074939.1"/>
    </source>
</evidence>
<feature type="transmembrane region" description="Helical" evidence="7">
    <location>
        <begin position="112"/>
        <end position="132"/>
    </location>
</feature>
<dbReference type="EMBL" id="JACHXE010000001">
    <property type="protein sequence ID" value="MBB3074939.1"/>
    <property type="molecule type" value="Genomic_DNA"/>
</dbReference>
<evidence type="ECO:0000256" key="5">
    <source>
        <dbReference type="ARBA" id="ARBA00022989"/>
    </source>
</evidence>
<keyword evidence="2 7" id="KW-0813">Transport</keyword>
<feature type="transmembrane region" description="Helical" evidence="7">
    <location>
        <begin position="74"/>
        <end position="100"/>
    </location>
</feature>
<evidence type="ECO:0000256" key="3">
    <source>
        <dbReference type="ARBA" id="ARBA00022475"/>
    </source>
</evidence>
<proteinExistence type="inferred from homology"/>
<evidence type="ECO:0000313" key="10">
    <source>
        <dbReference type="Proteomes" id="UP000572907"/>
    </source>
</evidence>
<dbReference type="InterPro" id="IPR000515">
    <property type="entry name" value="MetI-like"/>
</dbReference>
<gene>
    <name evidence="9" type="ORF">FHS41_001408</name>
</gene>
<evidence type="ECO:0000256" key="6">
    <source>
        <dbReference type="ARBA" id="ARBA00023136"/>
    </source>
</evidence>
<evidence type="ECO:0000256" key="1">
    <source>
        <dbReference type="ARBA" id="ARBA00004651"/>
    </source>
</evidence>